<evidence type="ECO:0000313" key="3">
    <source>
        <dbReference type="EMBL" id="CAF1229497.1"/>
    </source>
</evidence>
<dbReference type="OrthoDB" id="9979893at2759"/>
<evidence type="ECO:0000313" key="8">
    <source>
        <dbReference type="Proteomes" id="UP000663882"/>
    </source>
</evidence>
<evidence type="ECO:0000313" key="4">
    <source>
        <dbReference type="EMBL" id="CAF1231770.1"/>
    </source>
</evidence>
<accession>A0A814UY44</accession>
<dbReference type="EMBL" id="CAJNOU010001611">
    <property type="protein sequence ID" value="CAF1229497.1"/>
    <property type="molecule type" value="Genomic_DNA"/>
</dbReference>
<name>A0A814UY44_9BILA</name>
<dbReference type="EMBL" id="CAJNOO010001625">
    <property type="protein sequence ID" value="CAF1179401.1"/>
    <property type="molecule type" value="Genomic_DNA"/>
</dbReference>
<gene>
    <name evidence="6" type="ORF">FNK824_LOCUS6428</name>
    <name evidence="7" type="ORF">JBS370_LOCUS9730</name>
    <name evidence="5" type="ORF">OTI717_LOCUS7417</name>
    <name evidence="2" type="ORF">RFH988_LOCUS23421</name>
    <name evidence="3" type="ORF">SEV965_LOCUS22618</name>
    <name evidence="4" type="ORF">ZHD862_LOCUS24406</name>
</gene>
<dbReference type="Proteomes" id="UP000663864">
    <property type="component" value="Unassembled WGS sequence"/>
</dbReference>
<dbReference type="Proteomes" id="UP000663889">
    <property type="component" value="Unassembled WGS sequence"/>
</dbReference>
<evidence type="ECO:0000313" key="7">
    <source>
        <dbReference type="EMBL" id="CAF3704591.1"/>
    </source>
</evidence>
<feature type="signal peptide" evidence="1">
    <location>
        <begin position="1"/>
        <end position="21"/>
    </location>
</feature>
<dbReference type="Proteomes" id="UP000663882">
    <property type="component" value="Unassembled WGS sequence"/>
</dbReference>
<feature type="chain" id="PRO_5036410928" evidence="1">
    <location>
        <begin position="22"/>
        <end position="259"/>
    </location>
</feature>
<comment type="caution">
    <text evidence="2">The sequence shown here is derived from an EMBL/GenBank/DDBJ whole genome shotgun (WGS) entry which is preliminary data.</text>
</comment>
<sequence length="259" mass="29834">MQQVWIGFILLVLSWSLSIDGKFIRKGPLNETLLVGQILGPTGDAVRNLMGMILSINVFVNRVVLHNSLIPITTNTFPLNYSIVLTDNDFKLENAKSFYIVSMIWQPAYIYENHVKLTEKEIDTLDFHMRAIRFVIIRGEIIHYNHSKGHDLPATKVKLELIEDKERGHIIDQVDFTCTSKTYPCRFEYWLDTVRVKANVEYKLEAVIADHILPSRKTTHQKHTANIVETKSTIPVKFKIDPTVDTEINNYQIIVVDVL</sequence>
<proteinExistence type="predicted"/>
<dbReference type="Proteomes" id="UP000663874">
    <property type="component" value="Unassembled WGS sequence"/>
</dbReference>
<keyword evidence="1" id="KW-0732">Signal</keyword>
<dbReference type="EMBL" id="CAJOBD010000674">
    <property type="protein sequence ID" value="CAF3704591.1"/>
    <property type="molecule type" value="Genomic_DNA"/>
</dbReference>
<evidence type="ECO:0000313" key="2">
    <source>
        <dbReference type="EMBL" id="CAF1179401.1"/>
    </source>
</evidence>
<organism evidence="2 8">
    <name type="scientific">Rotaria sordida</name>
    <dbReference type="NCBI Taxonomy" id="392033"/>
    <lineage>
        <taxon>Eukaryota</taxon>
        <taxon>Metazoa</taxon>
        <taxon>Spiralia</taxon>
        <taxon>Gnathifera</taxon>
        <taxon>Rotifera</taxon>
        <taxon>Eurotatoria</taxon>
        <taxon>Bdelloidea</taxon>
        <taxon>Philodinida</taxon>
        <taxon>Philodinidae</taxon>
        <taxon>Rotaria</taxon>
    </lineage>
</organism>
<evidence type="ECO:0000256" key="1">
    <source>
        <dbReference type="SAM" id="SignalP"/>
    </source>
</evidence>
<dbReference type="Proteomes" id="UP000663836">
    <property type="component" value="Unassembled WGS sequence"/>
</dbReference>
<evidence type="ECO:0000313" key="6">
    <source>
        <dbReference type="EMBL" id="CAF3658861.1"/>
    </source>
</evidence>
<protein>
    <submittedName>
        <fullName evidence="2">Uncharacterized protein</fullName>
    </submittedName>
</protein>
<reference evidence="2" key="1">
    <citation type="submission" date="2021-02" db="EMBL/GenBank/DDBJ databases">
        <authorList>
            <person name="Nowell W R."/>
        </authorList>
    </citation>
    <scope>NUCLEOTIDE SEQUENCE</scope>
</reference>
<dbReference type="EMBL" id="CAJOBE010000557">
    <property type="protein sequence ID" value="CAF3658861.1"/>
    <property type="molecule type" value="Genomic_DNA"/>
</dbReference>
<dbReference type="EMBL" id="CAJOAX010000556">
    <property type="protein sequence ID" value="CAF3613310.1"/>
    <property type="molecule type" value="Genomic_DNA"/>
</dbReference>
<dbReference type="EMBL" id="CAJNOT010001658">
    <property type="protein sequence ID" value="CAF1231770.1"/>
    <property type="molecule type" value="Genomic_DNA"/>
</dbReference>
<dbReference type="Proteomes" id="UP000663823">
    <property type="component" value="Unassembled WGS sequence"/>
</dbReference>
<evidence type="ECO:0000313" key="5">
    <source>
        <dbReference type="EMBL" id="CAF3613310.1"/>
    </source>
</evidence>
<dbReference type="AlphaFoldDB" id="A0A814UY44"/>